<sequence length="35" mass="4342">MSTSQYYPIGKVFWYERKGDRKILYRKMNGPDRKE</sequence>
<accession>A0A140L2D7</accession>
<dbReference type="AlphaFoldDB" id="A0A140L2D7"/>
<proteinExistence type="predicted"/>
<dbReference type="Proteomes" id="UP000070456">
    <property type="component" value="Unassembled WGS sequence"/>
</dbReference>
<evidence type="ECO:0000313" key="2">
    <source>
        <dbReference type="Proteomes" id="UP000070456"/>
    </source>
</evidence>
<gene>
    <name evidence="1" type="ORF">AN619_22190</name>
</gene>
<keyword evidence="2" id="KW-1185">Reference proteome</keyword>
<dbReference type="EMBL" id="LOEE01000047">
    <property type="protein sequence ID" value="KXG74712.1"/>
    <property type="molecule type" value="Genomic_DNA"/>
</dbReference>
<name>A0A140L2D7_9FIRM</name>
<protein>
    <submittedName>
        <fullName evidence="1">Uncharacterized protein</fullName>
    </submittedName>
</protein>
<dbReference type="STRING" id="520762.AN619_22190"/>
<comment type="caution">
    <text evidence="1">The sequence shown here is derived from an EMBL/GenBank/DDBJ whole genome shotgun (WGS) entry which is preliminary data.</text>
</comment>
<organism evidence="1 2">
    <name type="scientific">Thermotalea metallivorans</name>
    <dbReference type="NCBI Taxonomy" id="520762"/>
    <lineage>
        <taxon>Bacteria</taxon>
        <taxon>Bacillati</taxon>
        <taxon>Bacillota</taxon>
        <taxon>Clostridia</taxon>
        <taxon>Peptostreptococcales</taxon>
        <taxon>Thermotaleaceae</taxon>
        <taxon>Thermotalea</taxon>
    </lineage>
</organism>
<evidence type="ECO:0000313" key="1">
    <source>
        <dbReference type="EMBL" id="KXG74712.1"/>
    </source>
</evidence>
<reference evidence="1 2" key="1">
    <citation type="submission" date="2015-12" db="EMBL/GenBank/DDBJ databases">
        <title>Draft genome sequence of the thermoanaerobe Thermotalea metallivorans, an isolate from the runoff channel of the Great Artesian Basin, Australia.</title>
        <authorList>
            <person name="Patel B.K."/>
        </authorList>
    </citation>
    <scope>NUCLEOTIDE SEQUENCE [LARGE SCALE GENOMIC DNA]</scope>
    <source>
        <strain evidence="1 2">B2-1</strain>
    </source>
</reference>